<evidence type="ECO:0000256" key="2">
    <source>
        <dbReference type="ARBA" id="ARBA00022475"/>
    </source>
</evidence>
<sequence>MSGAALTAGTGRTARLPRFALTPVGLVVAAQVAVLTALSGRYGFHRDELYFLAAGAHPAWGYVDQPPITPLLARAATALFGATPSGLRVAATLIGAATVVVVALVAREVGGGWGAQLLAAAATALSSFVLAVSHMLSTTTVDLLVWVVIGLLVLRLLRTGDARWWLPVGAAVGVGLANKWLVLLLVSALGVALLVVGPRAVLRGGWLLAGVGVAALLAAPVVVWQAGHGFPLLAVAAGISAEDGAENRALFVPMQLVYLSPVLVPVWLAGLVRLWRDPGLRWARCLAVSYPVLCGEVLVSGGKPYYALPLLVLLLAAGAEPTVRWLARVRRPAARMALGAVAGVAAGASVVIGLPVLPAPWLAGPVLAANKEAGEQVGWPELAAAVARVWQRIPPDQRAGAVILTRNYGQAGAIEHHGARYGLPPPYSGHMSYADWGPPPDERTGPVVLVGGVGAAPALRDALAGCEVAQVNDNGVGLANDEQGTEIALCTGPTAPWSRLWPALRWRY</sequence>
<evidence type="ECO:0000256" key="5">
    <source>
        <dbReference type="ARBA" id="ARBA00022692"/>
    </source>
</evidence>
<reference evidence="10" key="1">
    <citation type="submission" date="2022-06" db="EMBL/GenBank/DDBJ databases">
        <title>Genomic Encyclopedia of Archaeal and Bacterial Type Strains, Phase II (KMG-II): from individual species to whole genera.</title>
        <authorList>
            <person name="Goeker M."/>
        </authorList>
    </citation>
    <scope>NUCLEOTIDE SEQUENCE</scope>
    <source>
        <strain evidence="10">DSM 43935</strain>
    </source>
</reference>
<accession>A0AAE3GBD4</accession>
<feature type="transmembrane region" description="Helical" evidence="8">
    <location>
        <begin position="338"/>
        <end position="357"/>
    </location>
</feature>
<evidence type="ECO:0000313" key="10">
    <source>
        <dbReference type="EMBL" id="MCP2164280.1"/>
    </source>
</evidence>
<keyword evidence="3 10" id="KW-0328">Glycosyltransferase</keyword>
<evidence type="ECO:0000259" key="9">
    <source>
        <dbReference type="Pfam" id="PF13231"/>
    </source>
</evidence>
<evidence type="ECO:0000313" key="11">
    <source>
        <dbReference type="Proteomes" id="UP001206128"/>
    </source>
</evidence>
<keyword evidence="11" id="KW-1185">Reference proteome</keyword>
<comment type="caution">
    <text evidence="10">The sequence shown here is derived from an EMBL/GenBank/DDBJ whole genome shotgun (WGS) entry which is preliminary data.</text>
</comment>
<gene>
    <name evidence="10" type="ORF">LX83_001120</name>
</gene>
<evidence type="ECO:0000256" key="1">
    <source>
        <dbReference type="ARBA" id="ARBA00004651"/>
    </source>
</evidence>
<proteinExistence type="predicted"/>
<dbReference type="InterPro" id="IPR050297">
    <property type="entry name" value="LipidA_mod_glycosyltrf_83"/>
</dbReference>
<protein>
    <submittedName>
        <fullName evidence="10">Dolichyl-phosphate-mannose-protein mannosyltransferase</fullName>
    </submittedName>
</protein>
<dbReference type="GO" id="GO:0009103">
    <property type="term" value="P:lipopolysaccharide biosynthetic process"/>
    <property type="evidence" value="ECO:0007669"/>
    <property type="project" value="UniProtKB-ARBA"/>
</dbReference>
<dbReference type="PANTHER" id="PTHR33908:SF11">
    <property type="entry name" value="MEMBRANE PROTEIN"/>
    <property type="match status" value="1"/>
</dbReference>
<keyword evidence="2" id="KW-1003">Cell membrane</keyword>
<keyword evidence="6 8" id="KW-1133">Transmembrane helix</keyword>
<dbReference type="GO" id="GO:0016763">
    <property type="term" value="F:pentosyltransferase activity"/>
    <property type="evidence" value="ECO:0007669"/>
    <property type="project" value="TreeGrafter"/>
</dbReference>
<keyword evidence="4" id="KW-0808">Transferase</keyword>
<keyword evidence="7 8" id="KW-0472">Membrane</keyword>
<dbReference type="Pfam" id="PF13231">
    <property type="entry name" value="PMT_2"/>
    <property type="match status" value="1"/>
</dbReference>
<organism evidence="10 11">
    <name type="scientific">Goodfellowiella coeruleoviolacea</name>
    <dbReference type="NCBI Taxonomy" id="334858"/>
    <lineage>
        <taxon>Bacteria</taxon>
        <taxon>Bacillati</taxon>
        <taxon>Actinomycetota</taxon>
        <taxon>Actinomycetes</taxon>
        <taxon>Pseudonocardiales</taxon>
        <taxon>Pseudonocardiaceae</taxon>
        <taxon>Goodfellowiella</taxon>
    </lineage>
</organism>
<feature type="transmembrane region" description="Helical" evidence="8">
    <location>
        <begin position="139"/>
        <end position="157"/>
    </location>
</feature>
<feature type="transmembrane region" description="Helical" evidence="8">
    <location>
        <begin position="89"/>
        <end position="107"/>
    </location>
</feature>
<dbReference type="GO" id="GO:0005886">
    <property type="term" value="C:plasma membrane"/>
    <property type="evidence" value="ECO:0007669"/>
    <property type="project" value="UniProtKB-SubCell"/>
</dbReference>
<feature type="transmembrane region" description="Helical" evidence="8">
    <location>
        <begin position="177"/>
        <end position="197"/>
    </location>
</feature>
<keyword evidence="5 8" id="KW-0812">Transmembrane</keyword>
<evidence type="ECO:0000256" key="8">
    <source>
        <dbReference type="SAM" id="Phobius"/>
    </source>
</evidence>
<dbReference type="RefSeq" id="WP_301327634.1">
    <property type="nucleotide sequence ID" value="NZ_JAMTCK010000002.1"/>
</dbReference>
<feature type="transmembrane region" description="Helical" evidence="8">
    <location>
        <begin position="113"/>
        <end position="132"/>
    </location>
</feature>
<feature type="transmembrane region" description="Helical" evidence="8">
    <location>
        <begin position="20"/>
        <end position="38"/>
    </location>
</feature>
<evidence type="ECO:0000256" key="6">
    <source>
        <dbReference type="ARBA" id="ARBA00022989"/>
    </source>
</evidence>
<feature type="domain" description="Glycosyltransferase RgtA/B/C/D-like" evidence="9">
    <location>
        <begin position="64"/>
        <end position="224"/>
    </location>
</feature>
<comment type="subcellular location">
    <subcellularLocation>
        <location evidence="1">Cell membrane</location>
        <topology evidence="1">Multi-pass membrane protein</topology>
    </subcellularLocation>
</comment>
<dbReference type="EMBL" id="JAMTCK010000002">
    <property type="protein sequence ID" value="MCP2164280.1"/>
    <property type="molecule type" value="Genomic_DNA"/>
</dbReference>
<evidence type="ECO:0000256" key="3">
    <source>
        <dbReference type="ARBA" id="ARBA00022676"/>
    </source>
</evidence>
<name>A0AAE3GBD4_9PSEU</name>
<feature type="transmembrane region" description="Helical" evidence="8">
    <location>
        <begin position="204"/>
        <end position="224"/>
    </location>
</feature>
<dbReference type="InterPro" id="IPR038731">
    <property type="entry name" value="RgtA/B/C-like"/>
</dbReference>
<dbReference type="Proteomes" id="UP001206128">
    <property type="component" value="Unassembled WGS sequence"/>
</dbReference>
<feature type="transmembrane region" description="Helical" evidence="8">
    <location>
        <begin position="256"/>
        <end position="275"/>
    </location>
</feature>
<dbReference type="AlphaFoldDB" id="A0AAE3GBD4"/>
<evidence type="ECO:0000256" key="7">
    <source>
        <dbReference type="ARBA" id="ARBA00023136"/>
    </source>
</evidence>
<dbReference type="PANTHER" id="PTHR33908">
    <property type="entry name" value="MANNOSYLTRANSFERASE YKCB-RELATED"/>
    <property type="match status" value="1"/>
</dbReference>
<evidence type="ECO:0000256" key="4">
    <source>
        <dbReference type="ARBA" id="ARBA00022679"/>
    </source>
</evidence>